<proteinExistence type="predicted"/>
<evidence type="ECO:0000259" key="1">
    <source>
        <dbReference type="SMART" id="SM00866"/>
    </source>
</evidence>
<comment type="caution">
    <text evidence="2">The sequence shown here is derived from an EMBL/GenBank/DDBJ whole genome shotgun (WGS) entry which is preliminary data.</text>
</comment>
<sequence>MSRPLSGSPQRIGQPSGWSGCAGVVSWVIVADGVGEEVVIRRRLQLLDDVPAVLSTSYYPLWIADGTRLESPDALPEGPDEPIERLGHRFVHGIEVFRAEMPVPEEARLLQLRPGITVVHMWHVDYDEQDRPLQVAHDIYAADRHEFSYEWNEGDIRR</sequence>
<dbReference type="PANTHER" id="PTHR44846">
    <property type="entry name" value="MANNOSYL-D-GLYCERATE TRANSPORT/METABOLISM SYSTEM REPRESSOR MNGR-RELATED"/>
    <property type="match status" value="1"/>
</dbReference>
<dbReference type="Gene3D" id="3.40.1410.10">
    <property type="entry name" value="Chorismate lyase-like"/>
    <property type="match status" value="1"/>
</dbReference>
<organism evidence="2 3">
    <name type="scientific">Actinoplanes sandaracinus</name>
    <dbReference type="NCBI Taxonomy" id="3045177"/>
    <lineage>
        <taxon>Bacteria</taxon>
        <taxon>Bacillati</taxon>
        <taxon>Actinomycetota</taxon>
        <taxon>Actinomycetes</taxon>
        <taxon>Micromonosporales</taxon>
        <taxon>Micromonosporaceae</taxon>
        <taxon>Actinoplanes</taxon>
    </lineage>
</organism>
<evidence type="ECO:0000313" key="3">
    <source>
        <dbReference type="Proteomes" id="UP001241758"/>
    </source>
</evidence>
<dbReference type="PANTHER" id="PTHR44846:SF17">
    <property type="entry name" value="GNTR-FAMILY TRANSCRIPTIONAL REGULATOR"/>
    <property type="match status" value="1"/>
</dbReference>
<protein>
    <submittedName>
        <fullName evidence="2">UTRA domain-containing protein</fullName>
    </submittedName>
</protein>
<dbReference type="InterPro" id="IPR028978">
    <property type="entry name" value="Chorismate_lyase_/UTRA_dom_sf"/>
</dbReference>
<dbReference type="InterPro" id="IPR050679">
    <property type="entry name" value="Bact_HTH_transcr_reg"/>
</dbReference>
<dbReference type="RefSeq" id="WP_282760211.1">
    <property type="nucleotide sequence ID" value="NZ_JASCTH010000008.1"/>
</dbReference>
<dbReference type="SUPFAM" id="SSF64288">
    <property type="entry name" value="Chorismate lyase-like"/>
    <property type="match status" value="1"/>
</dbReference>
<dbReference type="Proteomes" id="UP001241758">
    <property type="component" value="Unassembled WGS sequence"/>
</dbReference>
<dbReference type="InterPro" id="IPR011663">
    <property type="entry name" value="UTRA"/>
</dbReference>
<evidence type="ECO:0000313" key="2">
    <source>
        <dbReference type="EMBL" id="MDI6099825.1"/>
    </source>
</evidence>
<name>A0ABT6WJB8_9ACTN</name>
<keyword evidence="3" id="KW-1185">Reference proteome</keyword>
<reference evidence="2 3" key="1">
    <citation type="submission" date="2023-05" db="EMBL/GenBank/DDBJ databases">
        <title>Actinoplanes sp. NEAU-A12 genome sequencing.</title>
        <authorList>
            <person name="Wang Z.-S."/>
        </authorList>
    </citation>
    <scope>NUCLEOTIDE SEQUENCE [LARGE SCALE GENOMIC DNA]</scope>
    <source>
        <strain evidence="2 3">NEAU-A12</strain>
    </source>
</reference>
<accession>A0ABT6WJB8</accession>
<feature type="domain" description="UbiC transcription regulator-associated" evidence="1">
    <location>
        <begin position="11"/>
        <end position="146"/>
    </location>
</feature>
<dbReference type="SMART" id="SM00866">
    <property type="entry name" value="UTRA"/>
    <property type="match status" value="1"/>
</dbReference>
<dbReference type="Pfam" id="PF07702">
    <property type="entry name" value="UTRA"/>
    <property type="match status" value="1"/>
</dbReference>
<gene>
    <name evidence="2" type="ORF">QLQ12_14580</name>
</gene>
<dbReference type="EMBL" id="JASCTH010000008">
    <property type="protein sequence ID" value="MDI6099825.1"/>
    <property type="molecule type" value="Genomic_DNA"/>
</dbReference>